<dbReference type="Proteomes" id="UP000657918">
    <property type="component" value="Chromosome 16"/>
</dbReference>
<keyword evidence="3" id="KW-1185">Reference proteome</keyword>
<evidence type="ECO:0000313" key="2">
    <source>
        <dbReference type="EMBL" id="KAF9666785.1"/>
    </source>
</evidence>
<accession>A0A835MI50</accession>
<comment type="caution">
    <text evidence="2">The sequence shown here is derived from an EMBL/GenBank/DDBJ whole genome shotgun (WGS) entry which is preliminary data.</text>
</comment>
<dbReference type="InterPro" id="IPR026960">
    <property type="entry name" value="RVT-Znf"/>
</dbReference>
<name>A0A835MI50_9ROSI</name>
<protein>
    <recommendedName>
        <fullName evidence="1">Reverse transcriptase zinc-binding domain-containing protein</fullName>
    </recommendedName>
</protein>
<organism evidence="2 3">
    <name type="scientific">Salix dunnii</name>
    <dbReference type="NCBI Taxonomy" id="1413687"/>
    <lineage>
        <taxon>Eukaryota</taxon>
        <taxon>Viridiplantae</taxon>
        <taxon>Streptophyta</taxon>
        <taxon>Embryophyta</taxon>
        <taxon>Tracheophyta</taxon>
        <taxon>Spermatophyta</taxon>
        <taxon>Magnoliopsida</taxon>
        <taxon>eudicotyledons</taxon>
        <taxon>Gunneridae</taxon>
        <taxon>Pentapetalae</taxon>
        <taxon>rosids</taxon>
        <taxon>fabids</taxon>
        <taxon>Malpighiales</taxon>
        <taxon>Salicaceae</taxon>
        <taxon>Saliceae</taxon>
        <taxon>Salix</taxon>
    </lineage>
</organism>
<dbReference type="AlphaFoldDB" id="A0A835MI50"/>
<gene>
    <name evidence="2" type="ORF">SADUNF_Sadunf16G0264700</name>
</gene>
<dbReference type="PANTHER" id="PTHR33116:SF84">
    <property type="entry name" value="RNA-DIRECTED DNA POLYMERASE"/>
    <property type="match status" value="1"/>
</dbReference>
<dbReference type="EMBL" id="JADGMS010000016">
    <property type="protein sequence ID" value="KAF9666785.1"/>
    <property type="molecule type" value="Genomic_DNA"/>
</dbReference>
<reference evidence="2 3" key="1">
    <citation type="submission" date="2020-10" db="EMBL/GenBank/DDBJ databases">
        <title>Plant Genome Project.</title>
        <authorList>
            <person name="Zhang R.-G."/>
        </authorList>
    </citation>
    <scope>NUCLEOTIDE SEQUENCE [LARGE SCALE GENOMIC DNA]</scope>
    <source>
        <strain evidence="2">FAFU-HL-1</strain>
        <tissue evidence="2">Leaf</tissue>
    </source>
</reference>
<dbReference type="Pfam" id="PF13966">
    <property type="entry name" value="zf-RVT"/>
    <property type="match status" value="1"/>
</dbReference>
<evidence type="ECO:0000313" key="3">
    <source>
        <dbReference type="Proteomes" id="UP000657918"/>
    </source>
</evidence>
<dbReference type="OrthoDB" id="1937542at2759"/>
<feature type="domain" description="Reverse transcriptase zinc-binding" evidence="1">
    <location>
        <begin position="193"/>
        <end position="275"/>
    </location>
</feature>
<proteinExistence type="predicted"/>
<sequence>MGDFNAVMDPDNHSGGDMRWFGHHDNFPKACYQAQLTALLYTESYFKQKSRVQWLQLGDKNTFFHKTVLHRQTRNRITSLTNEEGTTFIDHQAIGNMTASYFEKTLNHGFLNATENLSHLFPNHISAATSLQQCSEVTDNEIKEAFFSIPDGKALGPDEFTVWFFKHSWSTIGKDFIVVVLHFFSTGSPTGKFTIHSTWETLREKRPISASHRFLWFNGHILRHSFILWLAMQRRLSIKDSLWFLEDSPTCNLCGSIMESHDHLFFQCQYSSLVWSSISNIVGIKRPNIHWSDLLLWTTNNLSAKKDMEHMIGHIILSVVVYHIWYERNSRLFNNLSKSVTSLLDDITQLVRLHLSSIKLTHPLPTDVISQWGISPLTDRE</sequence>
<dbReference type="PANTHER" id="PTHR33116">
    <property type="entry name" value="REVERSE TRANSCRIPTASE ZINC-BINDING DOMAIN-CONTAINING PROTEIN-RELATED-RELATED"/>
    <property type="match status" value="1"/>
</dbReference>
<evidence type="ECO:0000259" key="1">
    <source>
        <dbReference type="Pfam" id="PF13966"/>
    </source>
</evidence>